<dbReference type="InterPro" id="IPR036691">
    <property type="entry name" value="Endo/exonu/phosph_ase_sf"/>
</dbReference>
<accession>A0A9D4T4F3</accession>
<dbReference type="Proteomes" id="UP000821837">
    <property type="component" value="Unassembled WGS sequence"/>
</dbReference>
<evidence type="ECO:0000259" key="1">
    <source>
        <dbReference type="Pfam" id="PF14529"/>
    </source>
</evidence>
<comment type="caution">
    <text evidence="2">The sequence shown here is derived from an EMBL/GenBank/DDBJ whole genome shotgun (WGS) entry which is preliminary data.</text>
</comment>
<evidence type="ECO:0000313" key="3">
    <source>
        <dbReference type="Proteomes" id="UP000821837"/>
    </source>
</evidence>
<feature type="domain" description="Endonuclease/exonuclease/phosphatase" evidence="1">
    <location>
        <begin position="16"/>
        <end position="125"/>
    </location>
</feature>
<name>A0A9D4T4F3_RHISA</name>
<dbReference type="VEuPathDB" id="VectorBase:RSAN_029201"/>
<dbReference type="EMBL" id="JABSTV010001248">
    <property type="protein sequence ID" value="KAH7969734.1"/>
    <property type="molecule type" value="Genomic_DNA"/>
</dbReference>
<dbReference type="AlphaFoldDB" id="A0A9D4T4F3"/>
<proteinExistence type="predicted"/>
<evidence type="ECO:0000313" key="2">
    <source>
        <dbReference type="EMBL" id="KAH7969734.1"/>
    </source>
</evidence>
<organism evidence="2 3">
    <name type="scientific">Rhipicephalus sanguineus</name>
    <name type="common">Brown dog tick</name>
    <name type="synonym">Ixodes sanguineus</name>
    <dbReference type="NCBI Taxonomy" id="34632"/>
    <lineage>
        <taxon>Eukaryota</taxon>
        <taxon>Metazoa</taxon>
        <taxon>Ecdysozoa</taxon>
        <taxon>Arthropoda</taxon>
        <taxon>Chelicerata</taxon>
        <taxon>Arachnida</taxon>
        <taxon>Acari</taxon>
        <taxon>Parasitiformes</taxon>
        <taxon>Ixodida</taxon>
        <taxon>Ixodoidea</taxon>
        <taxon>Ixodidae</taxon>
        <taxon>Rhipicephalinae</taxon>
        <taxon>Rhipicephalus</taxon>
        <taxon>Rhipicephalus</taxon>
    </lineage>
</organism>
<reference evidence="2" key="2">
    <citation type="submission" date="2021-09" db="EMBL/GenBank/DDBJ databases">
        <authorList>
            <person name="Jia N."/>
            <person name="Wang J."/>
            <person name="Shi W."/>
            <person name="Du L."/>
            <person name="Sun Y."/>
            <person name="Zhan W."/>
            <person name="Jiang J."/>
            <person name="Wang Q."/>
            <person name="Zhang B."/>
            <person name="Ji P."/>
            <person name="Sakyi L.B."/>
            <person name="Cui X."/>
            <person name="Yuan T."/>
            <person name="Jiang B."/>
            <person name="Yang W."/>
            <person name="Lam T.T.-Y."/>
            <person name="Chang Q."/>
            <person name="Ding S."/>
            <person name="Wang X."/>
            <person name="Zhu J."/>
            <person name="Ruan X."/>
            <person name="Zhao L."/>
            <person name="Wei J."/>
            <person name="Que T."/>
            <person name="Du C."/>
            <person name="Cheng J."/>
            <person name="Dai P."/>
            <person name="Han X."/>
            <person name="Huang E."/>
            <person name="Gao Y."/>
            <person name="Liu J."/>
            <person name="Shao H."/>
            <person name="Ye R."/>
            <person name="Li L."/>
            <person name="Wei W."/>
            <person name="Wang X."/>
            <person name="Wang C."/>
            <person name="Huo Q."/>
            <person name="Li W."/>
            <person name="Guo W."/>
            <person name="Chen H."/>
            <person name="Chen S."/>
            <person name="Zhou L."/>
            <person name="Zhou L."/>
            <person name="Ni X."/>
            <person name="Tian J."/>
            <person name="Zhou Y."/>
            <person name="Sheng Y."/>
            <person name="Liu T."/>
            <person name="Pan Y."/>
            <person name="Xia L."/>
            <person name="Li J."/>
            <person name="Zhao F."/>
            <person name="Cao W."/>
        </authorList>
    </citation>
    <scope>NUCLEOTIDE SEQUENCE</scope>
    <source>
        <strain evidence="2">Rsan-2018</strain>
        <tissue evidence="2">Larvae</tissue>
    </source>
</reference>
<keyword evidence="3" id="KW-1185">Reference proteome</keyword>
<gene>
    <name evidence="2" type="ORF">HPB52_021702</name>
</gene>
<dbReference type="Pfam" id="PF14529">
    <property type="entry name" value="Exo_endo_phos_2"/>
    <property type="match status" value="1"/>
</dbReference>
<protein>
    <recommendedName>
        <fullName evidence="1">Endonuclease/exonuclease/phosphatase domain-containing protein</fullName>
    </recommendedName>
</protein>
<dbReference type="InterPro" id="IPR005135">
    <property type="entry name" value="Endo/exonuclease/phosphatase"/>
</dbReference>
<sequence length="316" mass="34488">MECCAVTVRLGSWDTTVASFYVRPKNAWNTSSLLPLTARLGCDFLLCGDLNGHHTARGGHRCCAQGRAAADVIVRAGLKILNTGEPAFARRGVRTAIDISLATECCAYAWSICPDSWGSGHFPIFLATNTGPASRTRVCSTVNWDIFRRLRANPAEGDFLQRIVNSAQAATILSRTQHRRPVPDIKQLQLWATRRGQSIAQSGAPGRRTGWPLGGSTLSVVATQTDDGSTAGKLPAVPSPTLGAAQLLGDFCGSYSVGQPFVSLSQWPSCRASRNYLWQTSWRANLRRDHQDHSWQPVPPMRVAALCNEPFQLHEY</sequence>
<dbReference type="SUPFAM" id="SSF56219">
    <property type="entry name" value="DNase I-like"/>
    <property type="match status" value="1"/>
</dbReference>
<reference evidence="2" key="1">
    <citation type="journal article" date="2020" name="Cell">
        <title>Large-Scale Comparative Analyses of Tick Genomes Elucidate Their Genetic Diversity and Vector Capacities.</title>
        <authorList>
            <consortium name="Tick Genome and Microbiome Consortium (TIGMIC)"/>
            <person name="Jia N."/>
            <person name="Wang J."/>
            <person name="Shi W."/>
            <person name="Du L."/>
            <person name="Sun Y."/>
            <person name="Zhan W."/>
            <person name="Jiang J.F."/>
            <person name="Wang Q."/>
            <person name="Zhang B."/>
            <person name="Ji P."/>
            <person name="Bell-Sakyi L."/>
            <person name="Cui X.M."/>
            <person name="Yuan T.T."/>
            <person name="Jiang B.G."/>
            <person name="Yang W.F."/>
            <person name="Lam T.T."/>
            <person name="Chang Q.C."/>
            <person name="Ding S.J."/>
            <person name="Wang X.J."/>
            <person name="Zhu J.G."/>
            <person name="Ruan X.D."/>
            <person name="Zhao L."/>
            <person name="Wei J.T."/>
            <person name="Ye R.Z."/>
            <person name="Que T.C."/>
            <person name="Du C.H."/>
            <person name="Zhou Y.H."/>
            <person name="Cheng J.X."/>
            <person name="Dai P.F."/>
            <person name="Guo W.B."/>
            <person name="Han X.H."/>
            <person name="Huang E.J."/>
            <person name="Li L.F."/>
            <person name="Wei W."/>
            <person name="Gao Y.C."/>
            <person name="Liu J.Z."/>
            <person name="Shao H.Z."/>
            <person name="Wang X."/>
            <person name="Wang C.C."/>
            <person name="Yang T.C."/>
            <person name="Huo Q.B."/>
            <person name="Li W."/>
            <person name="Chen H.Y."/>
            <person name="Chen S.E."/>
            <person name="Zhou L.G."/>
            <person name="Ni X.B."/>
            <person name="Tian J.H."/>
            <person name="Sheng Y."/>
            <person name="Liu T."/>
            <person name="Pan Y.S."/>
            <person name="Xia L.Y."/>
            <person name="Li J."/>
            <person name="Zhao F."/>
            <person name="Cao W.C."/>
        </authorList>
    </citation>
    <scope>NUCLEOTIDE SEQUENCE</scope>
    <source>
        <strain evidence="2">Rsan-2018</strain>
    </source>
</reference>
<dbReference type="GO" id="GO:0003824">
    <property type="term" value="F:catalytic activity"/>
    <property type="evidence" value="ECO:0007669"/>
    <property type="project" value="InterPro"/>
</dbReference>
<dbReference type="Gene3D" id="3.60.10.10">
    <property type="entry name" value="Endonuclease/exonuclease/phosphatase"/>
    <property type="match status" value="1"/>
</dbReference>